<evidence type="ECO:0000256" key="1">
    <source>
        <dbReference type="SAM" id="MobiDB-lite"/>
    </source>
</evidence>
<dbReference type="RefSeq" id="WP_157682722.1">
    <property type="nucleotide sequence ID" value="NZ_LT629757.1"/>
</dbReference>
<reference evidence="4" key="1">
    <citation type="submission" date="2016-10" db="EMBL/GenBank/DDBJ databases">
        <authorList>
            <person name="Varghese N."/>
            <person name="Submissions S."/>
        </authorList>
    </citation>
    <scope>NUCLEOTIDE SEQUENCE [LARGE SCALE GENOMIC DNA]</scope>
    <source>
        <strain evidence="4">DSM 22127</strain>
    </source>
</reference>
<dbReference type="EMBL" id="LT629757">
    <property type="protein sequence ID" value="SDR95843.1"/>
    <property type="molecule type" value="Genomic_DNA"/>
</dbReference>
<keyword evidence="4" id="KW-1185">Reference proteome</keyword>
<feature type="region of interest" description="Disordered" evidence="1">
    <location>
        <begin position="215"/>
        <end position="237"/>
    </location>
</feature>
<evidence type="ECO:0000313" key="3">
    <source>
        <dbReference type="EMBL" id="SDR95843.1"/>
    </source>
</evidence>
<name>A0A1H1NA56_9ACTN</name>
<feature type="compositionally biased region" description="Polar residues" evidence="1">
    <location>
        <begin position="51"/>
        <end position="61"/>
    </location>
</feature>
<evidence type="ECO:0000256" key="2">
    <source>
        <dbReference type="SAM" id="SignalP"/>
    </source>
</evidence>
<dbReference type="OrthoDB" id="9900637at2"/>
<feature type="compositionally biased region" description="Low complexity" evidence="1">
    <location>
        <begin position="34"/>
        <end position="48"/>
    </location>
</feature>
<dbReference type="STRING" id="642780.SAMN04488570_0814"/>
<dbReference type="Proteomes" id="UP000198859">
    <property type="component" value="Chromosome I"/>
</dbReference>
<feature type="chain" id="PRO_5009255302" description="DUF4142 domain-containing protein" evidence="2">
    <location>
        <begin position="24"/>
        <end position="237"/>
    </location>
</feature>
<dbReference type="PROSITE" id="PS51257">
    <property type="entry name" value="PROKAR_LIPOPROTEIN"/>
    <property type="match status" value="1"/>
</dbReference>
<proteinExistence type="predicted"/>
<keyword evidence="2" id="KW-0732">Signal</keyword>
<protein>
    <recommendedName>
        <fullName evidence="5">DUF4142 domain-containing protein</fullName>
    </recommendedName>
</protein>
<dbReference type="AlphaFoldDB" id="A0A1H1NA56"/>
<gene>
    <name evidence="3" type="ORF">SAMN04488570_0814</name>
</gene>
<feature type="region of interest" description="Disordered" evidence="1">
    <location>
        <begin position="30"/>
        <end position="66"/>
    </location>
</feature>
<accession>A0A1H1NA56</accession>
<evidence type="ECO:0000313" key="4">
    <source>
        <dbReference type="Proteomes" id="UP000198859"/>
    </source>
</evidence>
<sequence length="237" mass="24602">MFRRWAPPAVLLLLLVVSVVVVACSSKGGGEDTAGASSSQGSPSASPAVDQGTSPDPTPSASVAAGGPWFVTADTDAVNAVATQAQRSGATALATRRLERCNATSEQGYAAWRACWHRLLDPLARDLSAVAARMGAMSEQDLPPACTEALGAGQRRFTGFEQRVARLLDGIDNEQRRAQVRAMRTYDATLRGIGEGFAPVFRSLTQVCYSPSDLASINADPSSSPSSGSTASASPTD</sequence>
<feature type="signal peptide" evidence="2">
    <location>
        <begin position="1"/>
        <end position="23"/>
    </location>
</feature>
<evidence type="ECO:0008006" key="5">
    <source>
        <dbReference type="Google" id="ProtNLM"/>
    </source>
</evidence>
<organism evidence="3 4">
    <name type="scientific">Nocardioides scoriae</name>
    <dbReference type="NCBI Taxonomy" id="642780"/>
    <lineage>
        <taxon>Bacteria</taxon>
        <taxon>Bacillati</taxon>
        <taxon>Actinomycetota</taxon>
        <taxon>Actinomycetes</taxon>
        <taxon>Propionibacteriales</taxon>
        <taxon>Nocardioidaceae</taxon>
        <taxon>Nocardioides</taxon>
    </lineage>
</organism>